<evidence type="ECO:0000313" key="2">
    <source>
        <dbReference type="EMBL" id="KZT35318.1"/>
    </source>
</evidence>
<dbReference type="Proteomes" id="UP000076798">
    <property type="component" value="Unassembled WGS sequence"/>
</dbReference>
<accession>A0A166AH66</accession>
<sequence length="715" mass="78033">MQADAQHDDSSVRLELLGIPQPFGAVLLRGMGLLHGIRYDPASGEATISIECINHSILIRLLDHQLSSTIPIAIRTVLRVEFGLDANTGQPAAEVSSSQAWSDDFGHTSYAQTHPATHTVPKGFSPRPPHDNPHYVVRALSAPPPKGILSSVATAEAVGFQRVNPATNFVIRYTFPEPASHHQIFPEYPSHPPFPQSEIPPPQSMPHPAPYINIPAPEFQQGSSTQTSQTSAETFSSFPNQQHWQYHPSDAQIPPGVNPVLYQAIAGTPQGIGARSHSLVTPQPVPAPSVHTDLNPPYTPEGTEWMLDIGGMDVFFNEVLGPNPLPSVGPSAALLSPARPSSSSHPPSSARPSSSAGQSSTRPPFSAAAGPSSSSLPSSSASTSNHPPVRQSILHPSLQMQPPSVPLPRPPHSVPLPPSTSDSDPLSLLPPSIRSWASDLKFPPDFTAERLRQTIIDHDLRLPDPGDQDGSVRFLFEICKVSAQDEANARVPNDRHQHPPPNPAWGSGDPLVLVLDATRFRFMVKLLTQIGLLCHYGPVPLDDDMIGVISNTLHPLSPLLSPPLEQAITFRLIYKYVNWGWMRYSRDCDTAVWATKVVATPWPRGKAFVYPSKSKAQSKAKEAKKPIFQTLLTFYYIIHFLYGRQGILVSTIPYRCLPSPEELDKIDVLGLTLESKLKLIATLKTMKVVSFHNTPLALRRLLSHHLGIEEDPPYK</sequence>
<feature type="compositionally biased region" description="Low complexity" evidence="1">
    <location>
        <begin position="331"/>
        <end position="388"/>
    </location>
</feature>
<feature type="compositionally biased region" description="Low complexity" evidence="1">
    <location>
        <begin position="219"/>
        <end position="235"/>
    </location>
</feature>
<dbReference type="EMBL" id="KV428144">
    <property type="protein sequence ID" value="KZT35318.1"/>
    <property type="molecule type" value="Genomic_DNA"/>
</dbReference>
<feature type="compositionally biased region" description="Pro residues" evidence="1">
    <location>
        <begin position="403"/>
        <end position="418"/>
    </location>
</feature>
<name>A0A166AH66_9AGAM</name>
<feature type="region of interest" description="Disordered" evidence="1">
    <location>
        <begin position="331"/>
        <end position="427"/>
    </location>
</feature>
<proteinExistence type="predicted"/>
<feature type="region of interest" description="Disordered" evidence="1">
    <location>
        <begin position="273"/>
        <end position="302"/>
    </location>
</feature>
<evidence type="ECO:0000313" key="3">
    <source>
        <dbReference type="Proteomes" id="UP000076798"/>
    </source>
</evidence>
<evidence type="ECO:0000256" key="1">
    <source>
        <dbReference type="SAM" id="MobiDB-lite"/>
    </source>
</evidence>
<protein>
    <submittedName>
        <fullName evidence="2">Uncharacterized protein</fullName>
    </submittedName>
</protein>
<keyword evidence="3" id="KW-1185">Reference proteome</keyword>
<gene>
    <name evidence="2" type="ORF">SISSUDRAFT_1064601</name>
</gene>
<reference evidence="2 3" key="1">
    <citation type="journal article" date="2016" name="Mol. Biol. Evol.">
        <title>Comparative Genomics of Early-Diverging Mushroom-Forming Fungi Provides Insights into the Origins of Lignocellulose Decay Capabilities.</title>
        <authorList>
            <person name="Nagy L.G."/>
            <person name="Riley R."/>
            <person name="Tritt A."/>
            <person name="Adam C."/>
            <person name="Daum C."/>
            <person name="Floudas D."/>
            <person name="Sun H."/>
            <person name="Yadav J.S."/>
            <person name="Pangilinan J."/>
            <person name="Larsson K.H."/>
            <person name="Matsuura K."/>
            <person name="Barry K."/>
            <person name="Labutti K."/>
            <person name="Kuo R."/>
            <person name="Ohm R.A."/>
            <person name="Bhattacharya S.S."/>
            <person name="Shirouzu T."/>
            <person name="Yoshinaga Y."/>
            <person name="Martin F.M."/>
            <person name="Grigoriev I.V."/>
            <person name="Hibbett D.S."/>
        </authorList>
    </citation>
    <scope>NUCLEOTIDE SEQUENCE [LARGE SCALE GENOMIC DNA]</scope>
    <source>
        <strain evidence="2 3">HHB10207 ss-3</strain>
    </source>
</reference>
<dbReference type="AlphaFoldDB" id="A0A166AH66"/>
<feature type="region of interest" description="Disordered" evidence="1">
    <location>
        <begin position="215"/>
        <end position="235"/>
    </location>
</feature>
<organism evidence="2 3">
    <name type="scientific">Sistotremastrum suecicum HHB10207 ss-3</name>
    <dbReference type="NCBI Taxonomy" id="1314776"/>
    <lineage>
        <taxon>Eukaryota</taxon>
        <taxon>Fungi</taxon>
        <taxon>Dikarya</taxon>
        <taxon>Basidiomycota</taxon>
        <taxon>Agaricomycotina</taxon>
        <taxon>Agaricomycetes</taxon>
        <taxon>Sistotremastrales</taxon>
        <taxon>Sistotremastraceae</taxon>
        <taxon>Sistotremastrum</taxon>
    </lineage>
</organism>